<protein>
    <submittedName>
        <fullName evidence="1">Uncharacterized protein</fullName>
    </submittedName>
</protein>
<dbReference type="SUPFAM" id="SSF46785">
    <property type="entry name" value="Winged helix' DNA-binding domain"/>
    <property type="match status" value="1"/>
</dbReference>
<evidence type="ECO:0000313" key="1">
    <source>
        <dbReference type="EMBL" id="KAA6303548.1"/>
    </source>
</evidence>
<comment type="caution">
    <text evidence="1">The sequence shown here is derived from an EMBL/GenBank/DDBJ whole genome shotgun (WGS) entry which is preliminary data.</text>
</comment>
<dbReference type="AlphaFoldDB" id="A0A5M8P590"/>
<organism evidence="1 2">
    <name type="scientific">Candidatus Ordinivivax streblomastigis</name>
    <dbReference type="NCBI Taxonomy" id="2540710"/>
    <lineage>
        <taxon>Bacteria</taxon>
        <taxon>Pseudomonadati</taxon>
        <taxon>Bacteroidota</taxon>
        <taxon>Bacteroidia</taxon>
        <taxon>Bacteroidales</taxon>
        <taxon>Candidatus Ordinivivax</taxon>
    </lineage>
</organism>
<name>A0A5M8P590_9BACT</name>
<gene>
    <name evidence="1" type="ORF">EZS26_000099</name>
</gene>
<reference evidence="1 2" key="1">
    <citation type="submission" date="2019-03" db="EMBL/GenBank/DDBJ databases">
        <title>Single cell metagenomics reveals metabolic interactions within the superorganism composed of flagellate Streblomastix strix and complex community of Bacteroidetes bacteria on its surface.</title>
        <authorList>
            <person name="Treitli S.C."/>
            <person name="Kolisko M."/>
            <person name="Husnik F."/>
            <person name="Keeling P."/>
            <person name="Hampl V."/>
        </authorList>
    </citation>
    <scope>NUCLEOTIDE SEQUENCE [LARGE SCALE GENOMIC DNA]</scope>
    <source>
        <strain evidence="1">St1</strain>
    </source>
</reference>
<proteinExistence type="predicted"/>
<dbReference type="InterPro" id="IPR036390">
    <property type="entry name" value="WH_DNA-bd_sf"/>
</dbReference>
<accession>A0A5M8P590</accession>
<sequence length="87" mass="10608">MLFSERINRLYNIHKWIQQGETGTPDEFAEYFHLSRRQLYNILDELKDYGADIRYSRTTHSYFYANEFDISINTLHFMSNNDENKFL</sequence>
<dbReference type="Proteomes" id="UP000324575">
    <property type="component" value="Unassembled WGS sequence"/>
</dbReference>
<evidence type="ECO:0000313" key="2">
    <source>
        <dbReference type="Proteomes" id="UP000324575"/>
    </source>
</evidence>
<dbReference type="EMBL" id="SNRX01000001">
    <property type="protein sequence ID" value="KAA6303548.1"/>
    <property type="molecule type" value="Genomic_DNA"/>
</dbReference>